<dbReference type="EMBL" id="JAGEUA010000004">
    <property type="protein sequence ID" value="KAL0984500.1"/>
    <property type="molecule type" value="Genomic_DNA"/>
</dbReference>
<organism evidence="11 12">
    <name type="scientific">Umbra pygmaea</name>
    <name type="common">Eastern mudminnow</name>
    <dbReference type="NCBI Taxonomy" id="75934"/>
    <lineage>
        <taxon>Eukaryota</taxon>
        <taxon>Metazoa</taxon>
        <taxon>Chordata</taxon>
        <taxon>Craniata</taxon>
        <taxon>Vertebrata</taxon>
        <taxon>Euteleostomi</taxon>
        <taxon>Actinopterygii</taxon>
        <taxon>Neopterygii</taxon>
        <taxon>Teleostei</taxon>
        <taxon>Protacanthopterygii</taxon>
        <taxon>Esociformes</taxon>
        <taxon>Umbridae</taxon>
        <taxon>Umbra</taxon>
    </lineage>
</organism>
<evidence type="ECO:0000256" key="10">
    <source>
        <dbReference type="SAM" id="MobiDB-lite"/>
    </source>
</evidence>
<name>A0ABD0WVM1_UMBPY</name>
<feature type="compositionally biased region" description="Basic residues" evidence="10">
    <location>
        <begin position="295"/>
        <end position="308"/>
    </location>
</feature>
<keyword evidence="5" id="KW-0547">Nucleotide-binding</keyword>
<evidence type="ECO:0000256" key="8">
    <source>
        <dbReference type="ARBA" id="ARBA00047899"/>
    </source>
</evidence>
<comment type="similarity">
    <text evidence="1">Belongs to the protein kinase superfamily. STE Ser/Thr protein kinase family. STE20 subfamily.</text>
</comment>
<evidence type="ECO:0000256" key="6">
    <source>
        <dbReference type="ARBA" id="ARBA00022777"/>
    </source>
</evidence>
<comment type="catalytic activity">
    <reaction evidence="8">
        <text>L-threonyl-[protein] + ATP = O-phospho-L-threonyl-[protein] + ADP + H(+)</text>
        <dbReference type="Rhea" id="RHEA:46608"/>
        <dbReference type="Rhea" id="RHEA-COMP:11060"/>
        <dbReference type="Rhea" id="RHEA-COMP:11605"/>
        <dbReference type="ChEBI" id="CHEBI:15378"/>
        <dbReference type="ChEBI" id="CHEBI:30013"/>
        <dbReference type="ChEBI" id="CHEBI:30616"/>
        <dbReference type="ChEBI" id="CHEBI:61977"/>
        <dbReference type="ChEBI" id="CHEBI:456216"/>
        <dbReference type="EC" id="2.7.11.1"/>
    </reaction>
</comment>
<keyword evidence="3" id="KW-0723">Serine/threonine-protein kinase</keyword>
<keyword evidence="12" id="KW-1185">Reference proteome</keyword>
<evidence type="ECO:0000256" key="9">
    <source>
        <dbReference type="ARBA" id="ARBA00048679"/>
    </source>
</evidence>
<evidence type="ECO:0000256" key="1">
    <source>
        <dbReference type="ARBA" id="ARBA00008874"/>
    </source>
</evidence>
<feature type="compositionally biased region" description="Basic and acidic residues" evidence="10">
    <location>
        <begin position="315"/>
        <end position="335"/>
    </location>
</feature>
<evidence type="ECO:0000256" key="3">
    <source>
        <dbReference type="ARBA" id="ARBA00022527"/>
    </source>
</evidence>
<comment type="caution">
    <text evidence="11">The sequence shown here is derived from an EMBL/GenBank/DDBJ whole genome shotgun (WGS) entry which is preliminary data.</text>
</comment>
<keyword evidence="7" id="KW-0067">ATP-binding</keyword>
<dbReference type="Proteomes" id="UP001557470">
    <property type="component" value="Unassembled WGS sequence"/>
</dbReference>
<feature type="compositionally biased region" description="Polar residues" evidence="10">
    <location>
        <begin position="434"/>
        <end position="453"/>
    </location>
</feature>
<evidence type="ECO:0000313" key="11">
    <source>
        <dbReference type="EMBL" id="KAL0984500.1"/>
    </source>
</evidence>
<dbReference type="PANTHER" id="PTHR47167">
    <property type="entry name" value="SERINE/THREONINE-PROTEIN KINASE TAO1-LIKE PROTEIN"/>
    <property type="match status" value="1"/>
</dbReference>
<evidence type="ECO:0000256" key="5">
    <source>
        <dbReference type="ARBA" id="ARBA00022741"/>
    </source>
</evidence>
<dbReference type="PANTHER" id="PTHR47167:SF6">
    <property type="entry name" value="SERINE_THREONINE-PROTEIN KINASE TAO2"/>
    <property type="match status" value="1"/>
</dbReference>
<feature type="region of interest" description="Disordered" evidence="10">
    <location>
        <begin position="202"/>
        <end position="453"/>
    </location>
</feature>
<keyword evidence="6" id="KW-0418">Kinase</keyword>
<evidence type="ECO:0000256" key="7">
    <source>
        <dbReference type="ARBA" id="ARBA00022840"/>
    </source>
</evidence>
<dbReference type="EC" id="2.7.11.1" evidence="2"/>
<protein>
    <recommendedName>
        <fullName evidence="2">non-specific serine/threonine protein kinase</fullName>
        <ecNumber evidence="2">2.7.11.1</ecNumber>
    </recommendedName>
</protein>
<evidence type="ECO:0000313" key="12">
    <source>
        <dbReference type="Proteomes" id="UP001557470"/>
    </source>
</evidence>
<feature type="compositionally biased region" description="Pro residues" evidence="10">
    <location>
        <begin position="369"/>
        <end position="379"/>
    </location>
</feature>
<dbReference type="InterPro" id="IPR051234">
    <property type="entry name" value="TAO_STE20_kinase"/>
</dbReference>
<dbReference type="AlphaFoldDB" id="A0ABD0WVM1"/>
<accession>A0ABD0WVM1</accession>
<gene>
    <name evidence="11" type="ORF">UPYG_G00142310</name>
</gene>
<proteinExistence type="inferred from homology"/>
<feature type="compositionally biased region" description="Gly residues" evidence="10">
    <location>
        <begin position="419"/>
        <end position="431"/>
    </location>
</feature>
<dbReference type="GO" id="GO:0004674">
    <property type="term" value="F:protein serine/threonine kinase activity"/>
    <property type="evidence" value="ECO:0007669"/>
    <property type="project" value="UniProtKB-KW"/>
</dbReference>
<feature type="compositionally biased region" description="Low complexity" evidence="10">
    <location>
        <begin position="274"/>
        <end position="294"/>
    </location>
</feature>
<feature type="compositionally biased region" description="Low complexity" evidence="10">
    <location>
        <begin position="344"/>
        <end position="368"/>
    </location>
</feature>
<sequence length="453" mass="50122">MIPRTHRTFTLPHVLSKELQIKRQFQDTCKIQTRQYKALRNHLLENTPKSEHKGVLKRLKDEQTRKLAILAEQYDHSINDMLSTQALRLDETQEAEYQVLRMQLQQELELLNAYQSKIKIHTDTQHEREAKDLEQRVSIRRALLEQRIEEEMLSLQNERSERIRTLLERQACEIESFDSESLRLGFSNMALTGIPSEAFPKQGYPNALPGSRSGGGHWSHGMHPPNAQPHARRSHNNSSSSSGGGVRGESSSSHAMALVSGLGRDGREAHHSSRSSASSSSSSSSSSSQQQQQPQHHHRHHLPQHYHHQSTPQLYREREKDREREREKERDREWAGVRGGGDLAHPQHPHPFSSHHLPSRSSSQSLALLPPPPPAPPTVSAPSSSQGGMYGGGGGLVVRGGPSLMALRNSPQPLRRTASGGGAGGAGGGDGVLSRSTSVTSHISNGSHLSYSS</sequence>
<comment type="catalytic activity">
    <reaction evidence="9">
        <text>L-seryl-[protein] + ATP = O-phospho-L-seryl-[protein] + ADP + H(+)</text>
        <dbReference type="Rhea" id="RHEA:17989"/>
        <dbReference type="Rhea" id="RHEA-COMP:9863"/>
        <dbReference type="Rhea" id="RHEA-COMP:11604"/>
        <dbReference type="ChEBI" id="CHEBI:15378"/>
        <dbReference type="ChEBI" id="CHEBI:29999"/>
        <dbReference type="ChEBI" id="CHEBI:30616"/>
        <dbReference type="ChEBI" id="CHEBI:83421"/>
        <dbReference type="ChEBI" id="CHEBI:456216"/>
        <dbReference type="EC" id="2.7.11.1"/>
    </reaction>
</comment>
<evidence type="ECO:0000256" key="2">
    <source>
        <dbReference type="ARBA" id="ARBA00012513"/>
    </source>
</evidence>
<evidence type="ECO:0000256" key="4">
    <source>
        <dbReference type="ARBA" id="ARBA00022679"/>
    </source>
</evidence>
<reference evidence="11 12" key="1">
    <citation type="submission" date="2024-06" db="EMBL/GenBank/DDBJ databases">
        <authorList>
            <person name="Pan Q."/>
            <person name="Wen M."/>
            <person name="Jouanno E."/>
            <person name="Zahm M."/>
            <person name="Klopp C."/>
            <person name="Cabau C."/>
            <person name="Louis A."/>
            <person name="Berthelot C."/>
            <person name="Parey E."/>
            <person name="Roest Crollius H."/>
            <person name="Montfort J."/>
            <person name="Robinson-Rechavi M."/>
            <person name="Bouchez O."/>
            <person name="Lampietro C."/>
            <person name="Lopez Roques C."/>
            <person name="Donnadieu C."/>
            <person name="Postlethwait J."/>
            <person name="Bobe J."/>
            <person name="Verreycken H."/>
            <person name="Guiguen Y."/>
        </authorList>
    </citation>
    <scope>NUCLEOTIDE SEQUENCE [LARGE SCALE GENOMIC DNA]</scope>
    <source>
        <strain evidence="11">Up_M1</strain>
        <tissue evidence="11">Testis</tissue>
    </source>
</reference>
<dbReference type="GO" id="GO:0005524">
    <property type="term" value="F:ATP binding"/>
    <property type="evidence" value="ECO:0007669"/>
    <property type="project" value="UniProtKB-KW"/>
</dbReference>
<feature type="compositionally biased region" description="Gly residues" evidence="10">
    <location>
        <begin position="388"/>
        <end position="398"/>
    </location>
</feature>
<keyword evidence="4" id="KW-0808">Transferase</keyword>